<dbReference type="GeneID" id="183323"/>
<dbReference type="Bgee" id="WBGene00016522">
    <property type="expression patterns" value="Expressed in larva and 1 other cell type or tissue"/>
</dbReference>
<dbReference type="Pfam" id="PF01827">
    <property type="entry name" value="FTH"/>
    <property type="match status" value="1"/>
</dbReference>
<dbReference type="EMBL" id="BX284603">
    <property type="protein sequence ID" value="CCD67050.1"/>
    <property type="molecule type" value="Genomic_DNA"/>
</dbReference>
<dbReference type="PANTHER" id="PTHR23015">
    <property type="entry name" value="UNCHARACTERIZED C.ELEGANS PROTEIN"/>
    <property type="match status" value="1"/>
</dbReference>
<dbReference type="UCSC" id="C39B5.4">
    <property type="organism name" value="c. elegans"/>
</dbReference>
<dbReference type="SUPFAM" id="SSF81383">
    <property type="entry name" value="F-box domain"/>
    <property type="match status" value="1"/>
</dbReference>
<sequence length="303" mass="34695">MSLPGQDAQCAKGVSLLNLPLDVVNQVLEKLEPMELLTARKVCRSLRTSVDKFGLHFNKISIYIYDDSISIFLDGIGVTYSDARNGSSTVTYNAQKTLVDGVNFMEIASKDLKISLTLNHTSKLEICNKAHNSHIYGTSLFQSFKKCANVKVLTLIGLKDILTMLPYFDAETLENFQLWGADAIDEQITILDQWKNAKKFQLWNSDFDAKFISHLFHFQCFTINTMTEFSIEAMIEIRDDLLRRSTFESCYIYFNSSNPKELAKVFNYTGGYPCKIEYNNRFAVELEESTFEPNLFEFCVKRL</sequence>
<reference evidence="2 3" key="1">
    <citation type="journal article" date="1998" name="Science">
        <title>Genome sequence of the nematode C. elegans: a platform for investigating biology.</title>
        <authorList>
            <consortium name="The C. elegans sequencing consortium"/>
            <person name="Sulson J.E."/>
            <person name="Waterston R."/>
        </authorList>
    </citation>
    <scope>NUCLEOTIDE SEQUENCE [LARGE SCALE GENOMIC DNA]</scope>
    <source>
        <strain evidence="2 3">Bristol N2</strain>
    </source>
</reference>
<dbReference type="WormBase" id="C39B5.4">
    <property type="protein sequence ID" value="CE23580"/>
    <property type="gene ID" value="WBGene00016522"/>
    <property type="gene designation" value="fbxa-38"/>
</dbReference>
<evidence type="ECO:0000313" key="4">
    <source>
        <dbReference type="WormBase" id="C39B5.4"/>
    </source>
</evidence>
<keyword evidence="3" id="KW-1185">Reference proteome</keyword>
<evidence type="ECO:0000313" key="2">
    <source>
        <dbReference type="EMBL" id="CCD67050.1"/>
    </source>
</evidence>
<dbReference type="InParanoid" id="Q9N5X0"/>
<dbReference type="PaxDb" id="6239-C39B5.4"/>
<dbReference type="AlphaFoldDB" id="Q9N5X0"/>
<proteinExistence type="predicted"/>
<feature type="domain" description="F-box" evidence="1">
    <location>
        <begin position="13"/>
        <end position="60"/>
    </location>
</feature>
<dbReference type="InterPro" id="IPR001810">
    <property type="entry name" value="F-box_dom"/>
</dbReference>
<dbReference type="CTD" id="183323"/>
<dbReference type="PANTHER" id="PTHR23015:SF4">
    <property type="entry name" value="DUF38 DOMAIN-CONTAINING PROTEIN-RELATED"/>
    <property type="match status" value="1"/>
</dbReference>
<dbReference type="Proteomes" id="UP000001940">
    <property type="component" value="Chromosome III"/>
</dbReference>
<dbReference type="KEGG" id="cel:CELE_C39B5.4"/>
<dbReference type="FunCoup" id="Q9N5X0">
    <property type="interactions" value="43"/>
</dbReference>
<dbReference type="Pfam" id="PF00646">
    <property type="entry name" value="F-box"/>
    <property type="match status" value="1"/>
</dbReference>
<dbReference type="InterPro" id="IPR002900">
    <property type="entry name" value="DUF38/FTH_CAE_spp"/>
</dbReference>
<dbReference type="OrthoDB" id="2095648at2759"/>
<dbReference type="AGR" id="WB:WBGene00016522"/>
<dbReference type="PROSITE" id="PS50181">
    <property type="entry name" value="FBOX"/>
    <property type="match status" value="1"/>
</dbReference>
<dbReference type="HOGENOM" id="CLU_030831_3_1_1"/>
<dbReference type="InterPro" id="IPR036047">
    <property type="entry name" value="F-box-like_dom_sf"/>
</dbReference>
<evidence type="ECO:0000259" key="1">
    <source>
        <dbReference type="PROSITE" id="PS50181"/>
    </source>
</evidence>
<name>Q9N5X0_CAEEL</name>
<dbReference type="SMART" id="SM00256">
    <property type="entry name" value="FBOX"/>
    <property type="match status" value="1"/>
</dbReference>
<protein>
    <submittedName>
        <fullName evidence="2">F-box domain-containing protein</fullName>
    </submittedName>
</protein>
<organism evidence="2 3">
    <name type="scientific">Caenorhabditis elegans</name>
    <dbReference type="NCBI Taxonomy" id="6239"/>
    <lineage>
        <taxon>Eukaryota</taxon>
        <taxon>Metazoa</taxon>
        <taxon>Ecdysozoa</taxon>
        <taxon>Nematoda</taxon>
        <taxon>Chromadorea</taxon>
        <taxon>Rhabditida</taxon>
        <taxon>Rhabditina</taxon>
        <taxon>Rhabditomorpha</taxon>
        <taxon>Rhabditoidea</taxon>
        <taxon>Rhabditidae</taxon>
        <taxon>Peloderinae</taxon>
        <taxon>Caenorhabditis</taxon>
    </lineage>
</organism>
<gene>
    <name evidence="2 4" type="primary">fbxa-38</name>
    <name evidence="4" type="ORF">C39B5.4</name>
    <name evidence="2" type="ORF">CELE_C39B5.4</name>
</gene>
<dbReference type="CDD" id="cd22150">
    <property type="entry name" value="F-box_CeFBXA-like"/>
    <property type="match status" value="1"/>
</dbReference>
<accession>Q9N5X0</accession>
<evidence type="ECO:0000313" key="3">
    <source>
        <dbReference type="Proteomes" id="UP000001940"/>
    </source>
</evidence>
<dbReference type="PhylomeDB" id="Q9N5X0"/>
<dbReference type="InterPro" id="IPR040161">
    <property type="entry name" value="FB224"/>
</dbReference>
<dbReference type="RefSeq" id="NP_497515.1">
    <property type="nucleotide sequence ID" value="NM_065114.6"/>
</dbReference>
<dbReference type="OMA" id="IYICETI"/>